<dbReference type="HOGENOM" id="CLU_695469_0_0_1"/>
<keyword evidence="3" id="KW-1185">Reference proteome</keyword>
<dbReference type="EMBL" id="EAAA01002120">
    <property type="status" value="NOT_ANNOTATED_CDS"/>
    <property type="molecule type" value="Genomic_DNA"/>
</dbReference>
<feature type="compositionally biased region" description="Basic and acidic residues" evidence="1">
    <location>
        <begin position="86"/>
        <end position="97"/>
    </location>
</feature>
<feature type="compositionally biased region" description="Acidic residues" evidence="1">
    <location>
        <begin position="69"/>
        <end position="85"/>
    </location>
</feature>
<dbReference type="Proteomes" id="UP000008144">
    <property type="component" value="Chromosome 5"/>
</dbReference>
<dbReference type="AlphaFoldDB" id="F6QD31"/>
<name>F6QD31_CIOIN</name>
<reference evidence="2" key="3">
    <citation type="submission" date="2025-08" db="UniProtKB">
        <authorList>
            <consortium name="Ensembl"/>
        </authorList>
    </citation>
    <scope>IDENTIFICATION</scope>
</reference>
<evidence type="ECO:0000256" key="1">
    <source>
        <dbReference type="SAM" id="MobiDB-lite"/>
    </source>
</evidence>
<organism evidence="2 3">
    <name type="scientific">Ciona intestinalis</name>
    <name type="common">Transparent sea squirt</name>
    <name type="synonym">Ascidia intestinalis</name>
    <dbReference type="NCBI Taxonomy" id="7719"/>
    <lineage>
        <taxon>Eukaryota</taxon>
        <taxon>Metazoa</taxon>
        <taxon>Chordata</taxon>
        <taxon>Tunicata</taxon>
        <taxon>Ascidiacea</taxon>
        <taxon>Phlebobranchia</taxon>
        <taxon>Cionidae</taxon>
        <taxon>Ciona</taxon>
    </lineage>
</organism>
<dbReference type="InParanoid" id="F6QD31"/>
<reference evidence="3" key="1">
    <citation type="journal article" date="2002" name="Science">
        <title>The draft genome of Ciona intestinalis: insights into chordate and vertebrate origins.</title>
        <authorList>
            <person name="Dehal P."/>
            <person name="Satou Y."/>
            <person name="Campbell R.K."/>
            <person name="Chapman J."/>
            <person name="Degnan B."/>
            <person name="De Tomaso A."/>
            <person name="Davidson B."/>
            <person name="Di Gregorio A."/>
            <person name="Gelpke M."/>
            <person name="Goodstein D.M."/>
            <person name="Harafuji N."/>
            <person name="Hastings K.E."/>
            <person name="Ho I."/>
            <person name="Hotta K."/>
            <person name="Huang W."/>
            <person name="Kawashima T."/>
            <person name="Lemaire P."/>
            <person name="Martinez D."/>
            <person name="Meinertzhagen I.A."/>
            <person name="Necula S."/>
            <person name="Nonaka M."/>
            <person name="Putnam N."/>
            <person name="Rash S."/>
            <person name="Saiga H."/>
            <person name="Satake M."/>
            <person name="Terry A."/>
            <person name="Yamada L."/>
            <person name="Wang H.G."/>
            <person name="Awazu S."/>
            <person name="Azumi K."/>
            <person name="Boore J."/>
            <person name="Branno M."/>
            <person name="Chin-Bow S."/>
            <person name="DeSantis R."/>
            <person name="Doyle S."/>
            <person name="Francino P."/>
            <person name="Keys D.N."/>
            <person name="Haga S."/>
            <person name="Hayashi H."/>
            <person name="Hino K."/>
            <person name="Imai K.S."/>
            <person name="Inaba K."/>
            <person name="Kano S."/>
            <person name="Kobayashi K."/>
            <person name="Kobayashi M."/>
            <person name="Lee B.I."/>
            <person name="Makabe K.W."/>
            <person name="Manohar C."/>
            <person name="Matassi G."/>
            <person name="Medina M."/>
            <person name="Mochizuki Y."/>
            <person name="Mount S."/>
            <person name="Morishita T."/>
            <person name="Miura S."/>
            <person name="Nakayama A."/>
            <person name="Nishizaka S."/>
            <person name="Nomoto H."/>
            <person name="Ohta F."/>
            <person name="Oishi K."/>
            <person name="Rigoutsos I."/>
            <person name="Sano M."/>
            <person name="Sasaki A."/>
            <person name="Sasakura Y."/>
            <person name="Shoguchi E."/>
            <person name="Shin-i T."/>
            <person name="Spagnuolo A."/>
            <person name="Stainier D."/>
            <person name="Suzuki M.M."/>
            <person name="Tassy O."/>
            <person name="Takatori N."/>
            <person name="Tokuoka M."/>
            <person name="Yagi K."/>
            <person name="Yoshizaki F."/>
            <person name="Wada S."/>
            <person name="Zhang C."/>
            <person name="Hyatt P.D."/>
            <person name="Larimer F."/>
            <person name="Detter C."/>
            <person name="Doggett N."/>
            <person name="Glavina T."/>
            <person name="Hawkins T."/>
            <person name="Richardson P."/>
            <person name="Lucas S."/>
            <person name="Kohara Y."/>
            <person name="Levine M."/>
            <person name="Satoh N."/>
            <person name="Rokhsar D.S."/>
        </authorList>
    </citation>
    <scope>NUCLEOTIDE SEQUENCE [LARGE SCALE GENOMIC DNA]</scope>
</reference>
<protein>
    <submittedName>
        <fullName evidence="2">Uncharacterized protein</fullName>
    </submittedName>
</protein>
<evidence type="ECO:0000313" key="2">
    <source>
        <dbReference type="Ensembl" id="ENSCINP00000004958.3"/>
    </source>
</evidence>
<feature type="region of interest" description="Disordered" evidence="1">
    <location>
        <begin position="43"/>
        <end position="97"/>
    </location>
</feature>
<sequence length="397" mass="45606">MSNSSLLKDILSMEETESCEPSLVSMYKHLLIIGERLREGIQSSIVNEVNEKSRDKDGDESSESNSEKDSEDSEEDDEEENDENEDSNKKEDRKEPKTDMERLLAALELHKQQKQSLLIKKAILLKFEEALFGNNNITMTIDLRQLGEEEKDGKLEEILKCKDLTKYMPKTETENGVSMEFAEKAALRETIKEAKSPPDILTPFRPKTPKKIAVNLIQQQYNIRWNTKSGESKPFDFFDLPKQFRKGIVRKAHIQTVLYEHKAEITNLPAVLNVTTSVEKEDFCPNFLYVKKDPYAQKEDSETNLVRLRDDPKFSWQRWGIQGGDCDDLGFEFPAELKWIDPKVKTLIKKLCEPISDDFNPQTTKNVMYLFVVTETTSPRLTVMGNTSQIYIGGADD</sequence>
<feature type="compositionally biased region" description="Basic and acidic residues" evidence="1">
    <location>
        <begin position="49"/>
        <end position="59"/>
    </location>
</feature>
<evidence type="ECO:0000313" key="3">
    <source>
        <dbReference type="Proteomes" id="UP000008144"/>
    </source>
</evidence>
<reference evidence="2" key="2">
    <citation type="journal article" date="2008" name="Genome Biol.">
        <title>Improved genome assembly and evidence-based global gene model set for the chordate Ciona intestinalis: new insight into intron and operon populations.</title>
        <authorList>
            <person name="Satou Y."/>
            <person name="Mineta K."/>
            <person name="Ogasawara M."/>
            <person name="Sasakura Y."/>
            <person name="Shoguchi E."/>
            <person name="Ueno K."/>
            <person name="Yamada L."/>
            <person name="Matsumoto J."/>
            <person name="Wasserscheid J."/>
            <person name="Dewar K."/>
            <person name="Wiley G.B."/>
            <person name="Macmil S.L."/>
            <person name="Roe B.A."/>
            <person name="Zeller R.W."/>
            <person name="Hastings K.E."/>
            <person name="Lemaire P."/>
            <person name="Lindquist E."/>
            <person name="Endo T."/>
            <person name="Hotta K."/>
            <person name="Inaba K."/>
        </authorList>
    </citation>
    <scope>NUCLEOTIDE SEQUENCE [LARGE SCALE GENOMIC DNA]</scope>
    <source>
        <strain evidence="2">wild type</strain>
    </source>
</reference>
<dbReference type="GeneTree" id="ENSGT00390000011599"/>
<reference evidence="2" key="4">
    <citation type="submission" date="2025-09" db="UniProtKB">
        <authorList>
            <consortium name="Ensembl"/>
        </authorList>
    </citation>
    <scope>IDENTIFICATION</scope>
</reference>
<proteinExistence type="predicted"/>
<accession>F6QD31</accession>
<dbReference type="OMA" id="NIRWNTK"/>
<dbReference type="Ensembl" id="ENSCINT00000004958.3">
    <property type="protein sequence ID" value="ENSCINP00000004958.3"/>
    <property type="gene ID" value="ENSCING00000002443.3"/>
</dbReference>